<dbReference type="InterPro" id="IPR013815">
    <property type="entry name" value="ATP_grasp_subdomain_1"/>
</dbReference>
<evidence type="ECO:0000256" key="1">
    <source>
        <dbReference type="ARBA" id="ARBA00001936"/>
    </source>
</evidence>
<name>A0A1G2QHG5_9BACT</name>
<evidence type="ECO:0000256" key="6">
    <source>
        <dbReference type="ARBA" id="ARBA00022840"/>
    </source>
</evidence>
<dbReference type="Proteomes" id="UP000177838">
    <property type="component" value="Unassembled WGS sequence"/>
</dbReference>
<dbReference type="GO" id="GO:0046872">
    <property type="term" value="F:metal ion binding"/>
    <property type="evidence" value="ECO:0007669"/>
    <property type="project" value="UniProtKB-KW"/>
</dbReference>
<comment type="caution">
    <text evidence="12">The sequence shown here is derived from an EMBL/GenBank/DDBJ whole genome shotgun (WGS) entry which is preliminary data.</text>
</comment>
<dbReference type="GO" id="GO:0005737">
    <property type="term" value="C:cytoplasm"/>
    <property type="evidence" value="ECO:0007669"/>
    <property type="project" value="TreeGrafter"/>
</dbReference>
<feature type="domain" description="ATP-grasp" evidence="11">
    <location>
        <begin position="104"/>
        <end position="289"/>
    </location>
</feature>
<dbReference type="GO" id="GO:0018169">
    <property type="term" value="F:ribosomal S6-glutamic acid ligase activity"/>
    <property type="evidence" value="ECO:0007669"/>
    <property type="project" value="TreeGrafter"/>
</dbReference>
<dbReference type="GO" id="GO:0009432">
    <property type="term" value="P:SOS response"/>
    <property type="evidence" value="ECO:0007669"/>
    <property type="project" value="TreeGrafter"/>
</dbReference>
<evidence type="ECO:0000256" key="2">
    <source>
        <dbReference type="ARBA" id="ARBA00001946"/>
    </source>
</evidence>
<evidence type="ECO:0000256" key="3">
    <source>
        <dbReference type="ARBA" id="ARBA00022598"/>
    </source>
</evidence>
<evidence type="ECO:0000256" key="8">
    <source>
        <dbReference type="ARBA" id="ARBA00022917"/>
    </source>
</evidence>
<keyword evidence="6 10" id="KW-0067">ATP-binding</keyword>
<dbReference type="STRING" id="1802439.A2589_01555"/>
<dbReference type="SUPFAM" id="SSF56059">
    <property type="entry name" value="Glutathione synthetase ATP-binding domain-like"/>
    <property type="match status" value="1"/>
</dbReference>
<dbReference type="Gene3D" id="3.30.1490.20">
    <property type="entry name" value="ATP-grasp fold, A domain"/>
    <property type="match status" value="1"/>
</dbReference>
<evidence type="ECO:0000313" key="12">
    <source>
        <dbReference type="EMBL" id="OHA59529.1"/>
    </source>
</evidence>
<comment type="cofactor">
    <cofactor evidence="1">
        <name>Mn(2+)</name>
        <dbReference type="ChEBI" id="CHEBI:29035"/>
    </cofactor>
</comment>
<keyword evidence="9" id="KW-0464">Manganese</keyword>
<keyword evidence="3 12" id="KW-0436">Ligase</keyword>
<dbReference type="AlphaFoldDB" id="A0A1G2QHG5"/>
<protein>
    <submittedName>
        <fullName evidence="12">Alpha-L-glutamate ligase</fullName>
    </submittedName>
</protein>
<evidence type="ECO:0000256" key="9">
    <source>
        <dbReference type="ARBA" id="ARBA00023211"/>
    </source>
</evidence>
<reference evidence="12 13" key="1">
    <citation type="journal article" date="2016" name="Nat. Commun.">
        <title>Thousands of microbial genomes shed light on interconnected biogeochemical processes in an aquifer system.</title>
        <authorList>
            <person name="Anantharaman K."/>
            <person name="Brown C.T."/>
            <person name="Hug L.A."/>
            <person name="Sharon I."/>
            <person name="Castelle C.J."/>
            <person name="Probst A.J."/>
            <person name="Thomas B.C."/>
            <person name="Singh A."/>
            <person name="Wilkins M.J."/>
            <person name="Karaoz U."/>
            <person name="Brodie E.L."/>
            <person name="Williams K.H."/>
            <person name="Hubbard S.S."/>
            <person name="Banfield J.F."/>
        </authorList>
    </citation>
    <scope>NUCLEOTIDE SEQUENCE [LARGE SCALE GENOMIC DNA]</scope>
</reference>
<evidence type="ECO:0000313" key="13">
    <source>
        <dbReference type="Proteomes" id="UP000177838"/>
    </source>
</evidence>
<evidence type="ECO:0000256" key="10">
    <source>
        <dbReference type="PROSITE-ProRule" id="PRU00409"/>
    </source>
</evidence>
<dbReference type="GO" id="GO:0005524">
    <property type="term" value="F:ATP binding"/>
    <property type="evidence" value="ECO:0007669"/>
    <property type="project" value="UniProtKB-UniRule"/>
</dbReference>
<evidence type="ECO:0000256" key="5">
    <source>
        <dbReference type="ARBA" id="ARBA00022741"/>
    </source>
</evidence>
<evidence type="ECO:0000256" key="4">
    <source>
        <dbReference type="ARBA" id="ARBA00022723"/>
    </source>
</evidence>
<evidence type="ECO:0000256" key="7">
    <source>
        <dbReference type="ARBA" id="ARBA00022842"/>
    </source>
</evidence>
<keyword evidence="8" id="KW-0648">Protein biosynthesis</keyword>
<dbReference type="PANTHER" id="PTHR21621:SF7">
    <property type="entry name" value="RIBOSOMAL PROTEIN BS6--L-GLUTAMATE LIGASE"/>
    <property type="match status" value="1"/>
</dbReference>
<comment type="cofactor">
    <cofactor evidence="2">
        <name>Mg(2+)</name>
        <dbReference type="ChEBI" id="CHEBI:18420"/>
    </cofactor>
</comment>
<dbReference type="PANTHER" id="PTHR21621">
    <property type="entry name" value="RIBOSOMAL PROTEIN S6 MODIFICATION PROTEIN"/>
    <property type="match status" value="1"/>
</dbReference>
<evidence type="ECO:0000259" key="11">
    <source>
        <dbReference type="PROSITE" id="PS50975"/>
    </source>
</evidence>
<gene>
    <name evidence="12" type="ORF">A2589_01555</name>
</gene>
<dbReference type="InterPro" id="IPR011761">
    <property type="entry name" value="ATP-grasp"/>
</dbReference>
<dbReference type="EMBL" id="MHTK01000006">
    <property type="protein sequence ID" value="OHA59529.1"/>
    <property type="molecule type" value="Genomic_DNA"/>
</dbReference>
<keyword evidence="4" id="KW-0479">Metal-binding</keyword>
<keyword evidence="7" id="KW-0460">Magnesium</keyword>
<dbReference type="InterPro" id="IPR004666">
    <property type="entry name" value="Rp_bS6_RimK/Lys_biosynth_LsyX"/>
</dbReference>
<dbReference type="GO" id="GO:0006412">
    <property type="term" value="P:translation"/>
    <property type="evidence" value="ECO:0007669"/>
    <property type="project" value="UniProtKB-KW"/>
</dbReference>
<dbReference type="NCBIfam" id="TIGR00768">
    <property type="entry name" value="rimK_fam"/>
    <property type="match status" value="1"/>
</dbReference>
<accession>A0A1G2QHG5</accession>
<dbReference type="InterPro" id="IPR041107">
    <property type="entry name" value="Rimk_N"/>
</dbReference>
<dbReference type="InterPro" id="IPR013651">
    <property type="entry name" value="ATP-grasp_RimK-type"/>
</dbReference>
<organism evidence="12 13">
    <name type="scientific">Candidatus Vogelbacteria bacterium RIFOXYD1_FULL_46_19</name>
    <dbReference type="NCBI Taxonomy" id="1802439"/>
    <lineage>
        <taxon>Bacteria</taxon>
        <taxon>Candidatus Vogeliibacteriota</taxon>
    </lineage>
</organism>
<dbReference type="Gene3D" id="3.40.50.20">
    <property type="match status" value="1"/>
</dbReference>
<dbReference type="Pfam" id="PF18030">
    <property type="entry name" value="Rimk_N"/>
    <property type="match status" value="1"/>
</dbReference>
<dbReference type="PROSITE" id="PS50975">
    <property type="entry name" value="ATP_GRASP"/>
    <property type="match status" value="1"/>
</dbReference>
<keyword evidence="5 10" id="KW-0547">Nucleotide-binding</keyword>
<dbReference type="Gene3D" id="3.30.470.20">
    <property type="entry name" value="ATP-grasp fold, B domain"/>
    <property type="match status" value="1"/>
</dbReference>
<proteinExistence type="predicted"/>
<sequence>MKIAILSRRPDLYSTDRLLQAGLARGHQVVIIDHTKCNLVMEKSKPTIRVASDYLVDIDIIIPRIGASVTVYGAAVIRHFDLMGVTSLLTSTALIRSRDKLRSLQMLSKSGVGIPKSVFARHPKADDVKLMIAEVGGTPVILKLLEGTHGTGVIKADSVSSAKSAVEAFSGIKKDIIVQEFIGEANSKDIRALVVDGEVVGAMERGGVEGEFRSNLHKGGVAKPITLGAKERAVAIEATRLHGLTVAGVDMVMSNRGPLVIEVNSSPGLQGIEMATGLDIADKIIEAAEIKYAKKVVARAKKKKKKTKKDDRE</sequence>
<dbReference type="Pfam" id="PF08443">
    <property type="entry name" value="RimK"/>
    <property type="match status" value="1"/>
</dbReference>